<evidence type="ECO:0000313" key="2">
    <source>
        <dbReference type="EMBL" id="UYV19321.1"/>
    </source>
</evidence>
<reference evidence="2 3" key="1">
    <citation type="journal article" date="2022" name="Antonie Van Leeuwenhoek">
        <title>Whole genome sequencing of the halophilic Halomonas qaidamensis XH36, a novel species strain with high ectoine production.</title>
        <authorList>
            <person name="Zhang T."/>
            <person name="Cui T."/>
            <person name="Cao Y."/>
            <person name="Li Y."/>
            <person name="Li F."/>
            <person name="Zhu D."/>
            <person name="Xing J."/>
        </authorList>
    </citation>
    <scope>NUCLEOTIDE SEQUENCE [LARGE SCALE GENOMIC DNA]</scope>
    <source>
        <strain evidence="2 3">XH36</strain>
    </source>
</reference>
<keyword evidence="3" id="KW-1185">Reference proteome</keyword>
<dbReference type="Proteomes" id="UP001163082">
    <property type="component" value="Chromosome"/>
</dbReference>
<proteinExistence type="predicted"/>
<feature type="domain" description="Zorya protein ZorC EH" evidence="1">
    <location>
        <begin position="30"/>
        <end position="450"/>
    </location>
</feature>
<gene>
    <name evidence="2" type="ORF">K1Y77_01125</name>
</gene>
<dbReference type="RefSeq" id="WP_264429900.1">
    <property type="nucleotide sequence ID" value="NZ_CP080627.1"/>
</dbReference>
<accession>A0ABY6JPU9</accession>
<sequence length="480" mass="55941">MTAKLRVNKLNFYLPEGVMNSYCQVMEKNTEKVLKLTQSSGTGSDKFKQAYQRFISVLRQHGDIEQALNEPVDLRALAIVLKTNNAFNIKLCENLFRKIDYIKPRPSSLLLEAIYSYYLKKYDKLSDLKSVEAWLRKSKEARGELDQNIGQILGGEGPKWLAESCHIQQIDFNACIERVGLNNYLSGRFLENAKNIYYLETLRQLEPGENHELLIEIQKKEVFESRYSEESLLGHEVLRILISKADSRQISDHWMNVIMAIAGDPRVSTRNERYIRWWSQISQNLIAKVRGWLSKLDLRLFLEALKDFSTHPGKEELKRMYPSRKRFLEGLLQQELVMDTRLFLTYEAERYIQKHYKMEHLPAYSIVDGGSPKPLVYIYLNDAHVIEGTHSCYFWVYERLAKSAAVFNYNKRKFTYRELTVGLNERMLVEQNKGCYAAIQHNGSWQMKAAIALKELGVDIDASMLLTKSDYQHYKFSGHL</sequence>
<evidence type="ECO:0000313" key="3">
    <source>
        <dbReference type="Proteomes" id="UP001163082"/>
    </source>
</evidence>
<dbReference type="Pfam" id="PF15611">
    <property type="entry name" value="EH_Signature"/>
    <property type="match status" value="1"/>
</dbReference>
<protein>
    <recommendedName>
        <fullName evidence="1">Zorya protein ZorC EH domain-containing protein</fullName>
    </recommendedName>
</protein>
<dbReference type="EMBL" id="CP080627">
    <property type="protein sequence ID" value="UYV19321.1"/>
    <property type="molecule type" value="Genomic_DNA"/>
</dbReference>
<dbReference type="InterPro" id="IPR028943">
    <property type="entry name" value="ZorC_EH_Signature_dom"/>
</dbReference>
<evidence type="ECO:0000259" key="1">
    <source>
        <dbReference type="Pfam" id="PF15611"/>
    </source>
</evidence>
<organism evidence="2 3">
    <name type="scientific">Halomonas qaidamensis</name>
    <dbReference type="NCBI Taxonomy" id="2866211"/>
    <lineage>
        <taxon>Bacteria</taxon>
        <taxon>Pseudomonadati</taxon>
        <taxon>Pseudomonadota</taxon>
        <taxon>Gammaproteobacteria</taxon>
        <taxon>Oceanospirillales</taxon>
        <taxon>Halomonadaceae</taxon>
        <taxon>Halomonas</taxon>
    </lineage>
</organism>
<name>A0ABY6JPU9_9GAMM</name>